<keyword evidence="2" id="KW-1133">Transmembrane helix</keyword>
<feature type="transmembrane region" description="Helical" evidence="2">
    <location>
        <begin position="20"/>
        <end position="39"/>
    </location>
</feature>
<keyword evidence="2" id="KW-0472">Membrane</keyword>
<sequence length="450" mass="49669">MRRQREEEEDDDDDDVSWSIRSNACFVAGGLIHLWGASWDYVMYHDAPPDSTSPLDRSYGYYVAYQAIWILGPSVYLLNSVIDVRRVLRVRRRRDLRDGRCDYEDDREYDCGGTHGGDDGGGGGGGSESRRRRRPDIASARSSGVARTSRRRKFGHRENNKNGGGDMGNLPRAIVAALAGTTATAGRRSRRFLYRACSAVSNFLRRRSAGRGEQRTAVFGHRRALGAAATFGIAAWLSVVAAICRVCEGSSTTMSMMMMMSSSPDKDYLGEDAAPPMMSSSSTTGEEEEEGGKWWLPAVLECASVHIYLVSAILALWRWPSSSSSSWVRCRGVGRGRSCVIAAAVRSAPVVANDNDAYNDNDNDAYNDNEKNGITIPWYSDVGSLETLGDALFGISSVVDVCLQDANVDAIYWWQVASSLLWTVDALLYLRGDFVSFYGWERRLRRGSPS</sequence>
<evidence type="ECO:0000313" key="3">
    <source>
        <dbReference type="EMBL" id="KAL3773128.1"/>
    </source>
</evidence>
<feature type="region of interest" description="Disordered" evidence="1">
    <location>
        <begin position="111"/>
        <end position="168"/>
    </location>
</feature>
<keyword evidence="4" id="KW-1185">Reference proteome</keyword>
<accession>A0ABD3NAR0</accession>
<evidence type="ECO:0000256" key="2">
    <source>
        <dbReference type="SAM" id="Phobius"/>
    </source>
</evidence>
<evidence type="ECO:0000256" key="1">
    <source>
        <dbReference type="SAM" id="MobiDB-lite"/>
    </source>
</evidence>
<dbReference type="AlphaFoldDB" id="A0ABD3NAR0"/>
<feature type="compositionally biased region" description="Gly residues" evidence="1">
    <location>
        <begin position="113"/>
        <end position="127"/>
    </location>
</feature>
<reference evidence="3 4" key="1">
    <citation type="submission" date="2024-10" db="EMBL/GenBank/DDBJ databases">
        <title>Updated reference genomes for cyclostephanoid diatoms.</title>
        <authorList>
            <person name="Roberts W.R."/>
            <person name="Alverson A.J."/>
        </authorList>
    </citation>
    <scope>NUCLEOTIDE SEQUENCE [LARGE SCALE GENOMIC DNA]</scope>
    <source>
        <strain evidence="3 4">AJA276-08</strain>
    </source>
</reference>
<name>A0ABD3NAR0_9STRA</name>
<keyword evidence="2" id="KW-0812">Transmembrane</keyword>
<evidence type="ECO:0000313" key="4">
    <source>
        <dbReference type="Proteomes" id="UP001530315"/>
    </source>
</evidence>
<protein>
    <submittedName>
        <fullName evidence="3">Uncharacterized protein</fullName>
    </submittedName>
</protein>
<comment type="caution">
    <text evidence="3">The sequence shown here is derived from an EMBL/GenBank/DDBJ whole genome shotgun (WGS) entry which is preliminary data.</text>
</comment>
<gene>
    <name evidence="3" type="ORF">ACHAW5_008001</name>
</gene>
<feature type="transmembrane region" description="Helical" evidence="2">
    <location>
        <begin position="224"/>
        <end position="243"/>
    </location>
</feature>
<proteinExistence type="predicted"/>
<organism evidence="3 4">
    <name type="scientific">Stephanodiscus triporus</name>
    <dbReference type="NCBI Taxonomy" id="2934178"/>
    <lineage>
        <taxon>Eukaryota</taxon>
        <taxon>Sar</taxon>
        <taxon>Stramenopiles</taxon>
        <taxon>Ochrophyta</taxon>
        <taxon>Bacillariophyta</taxon>
        <taxon>Coscinodiscophyceae</taxon>
        <taxon>Thalassiosirophycidae</taxon>
        <taxon>Stephanodiscales</taxon>
        <taxon>Stephanodiscaceae</taxon>
        <taxon>Stephanodiscus</taxon>
    </lineage>
</organism>
<feature type="transmembrane region" description="Helical" evidence="2">
    <location>
        <begin position="59"/>
        <end position="84"/>
    </location>
</feature>
<dbReference type="EMBL" id="JALLAZ020001550">
    <property type="protein sequence ID" value="KAL3773128.1"/>
    <property type="molecule type" value="Genomic_DNA"/>
</dbReference>
<dbReference type="Proteomes" id="UP001530315">
    <property type="component" value="Unassembled WGS sequence"/>
</dbReference>